<comment type="caution">
    <text evidence="2">The sequence shown here is derived from an EMBL/GenBank/DDBJ whole genome shotgun (WGS) entry which is preliminary data.</text>
</comment>
<keyword evidence="2" id="KW-0496">Mitochondrion</keyword>
<sequence>MLRRGGTAIHFSGMGWNYTTFTLLFPNQHLPLPTNLLGTTLFTFTFLPTTELLPTTTSMFPNTPLPRLPHQPNSHCLMNPCGKAQQPGDNQRKAAFFSEP</sequence>
<accession>A0A124GNA7</accession>
<organism evidence="2">
    <name type="scientific">Picea glauca</name>
    <name type="common">White spruce</name>
    <name type="synonym">Pinus glauca</name>
    <dbReference type="NCBI Taxonomy" id="3330"/>
    <lineage>
        <taxon>Eukaryota</taxon>
        <taxon>Viridiplantae</taxon>
        <taxon>Streptophyta</taxon>
        <taxon>Embryophyta</taxon>
        <taxon>Tracheophyta</taxon>
        <taxon>Spermatophyta</taxon>
        <taxon>Pinopsida</taxon>
        <taxon>Pinidae</taxon>
        <taxon>Conifers I</taxon>
        <taxon>Pinales</taxon>
        <taxon>Pinaceae</taxon>
        <taxon>Picea</taxon>
    </lineage>
</organism>
<name>A0A124GNA7_PICGL</name>
<dbReference type="AlphaFoldDB" id="A0A124GNA7"/>
<geneLocation type="mitochondrion" evidence="2"/>
<proteinExistence type="predicted"/>
<feature type="region of interest" description="Disordered" evidence="1">
    <location>
        <begin position="74"/>
        <end position="100"/>
    </location>
</feature>
<dbReference type="EMBL" id="LKAM01000006">
    <property type="protein sequence ID" value="KUM48247.1"/>
    <property type="molecule type" value="Genomic_DNA"/>
</dbReference>
<evidence type="ECO:0000313" key="2">
    <source>
        <dbReference type="EMBL" id="KUM48247.1"/>
    </source>
</evidence>
<protein>
    <submittedName>
        <fullName evidence="2">Uncharacterized protein</fullName>
    </submittedName>
</protein>
<evidence type="ECO:0000256" key="1">
    <source>
        <dbReference type="SAM" id="MobiDB-lite"/>
    </source>
</evidence>
<reference evidence="2" key="1">
    <citation type="journal article" date="2015" name="Genome Biol. Evol.">
        <title>Organellar Genomes of White Spruce (Picea glauca): Assembly and Annotation.</title>
        <authorList>
            <person name="Jackman S.D."/>
            <person name="Warren R.L."/>
            <person name="Gibb E.A."/>
            <person name="Vandervalk B.P."/>
            <person name="Mohamadi H."/>
            <person name="Chu J."/>
            <person name="Raymond A."/>
            <person name="Pleasance S."/>
            <person name="Coope R."/>
            <person name="Wildung M.R."/>
            <person name="Ritland C.E."/>
            <person name="Bousquet J."/>
            <person name="Jones S.J."/>
            <person name="Bohlmann J."/>
            <person name="Birol I."/>
        </authorList>
    </citation>
    <scope>NUCLEOTIDE SEQUENCE [LARGE SCALE GENOMIC DNA]</scope>
    <source>
        <tissue evidence="2">Flushing bud</tissue>
    </source>
</reference>
<gene>
    <name evidence="2" type="ORF">ABT39_MTgene5244</name>
</gene>